<dbReference type="SMART" id="SM00220">
    <property type="entry name" value="S_TKc"/>
    <property type="match status" value="1"/>
</dbReference>
<dbReference type="PROSITE" id="PS50011">
    <property type="entry name" value="PROTEIN_KINASE_DOM"/>
    <property type="match status" value="1"/>
</dbReference>
<dbReference type="GO" id="GO:0005524">
    <property type="term" value="F:ATP binding"/>
    <property type="evidence" value="ECO:0007669"/>
    <property type="project" value="InterPro"/>
</dbReference>
<dbReference type="EMBL" id="JACGWM010000001">
    <property type="protein sequence ID" value="KAL0397609.1"/>
    <property type="molecule type" value="Genomic_DNA"/>
</dbReference>
<protein>
    <submittedName>
        <fullName evidence="2">Receptor-like cytosolic serine/threonine-protein kinase RBK1</fullName>
    </submittedName>
</protein>
<dbReference type="GO" id="GO:0004672">
    <property type="term" value="F:protein kinase activity"/>
    <property type="evidence" value="ECO:0007669"/>
    <property type="project" value="InterPro"/>
</dbReference>
<reference evidence="2" key="1">
    <citation type="submission" date="2020-06" db="EMBL/GenBank/DDBJ databases">
        <authorList>
            <person name="Li T."/>
            <person name="Hu X."/>
            <person name="Zhang T."/>
            <person name="Song X."/>
            <person name="Zhang H."/>
            <person name="Dai N."/>
            <person name="Sheng W."/>
            <person name="Hou X."/>
            <person name="Wei L."/>
        </authorList>
    </citation>
    <scope>NUCLEOTIDE SEQUENCE</scope>
    <source>
        <strain evidence="2">KEN8</strain>
        <tissue evidence="2">Leaf</tissue>
    </source>
</reference>
<evidence type="ECO:0000313" key="2">
    <source>
        <dbReference type="EMBL" id="KAL0397609.1"/>
    </source>
</evidence>
<dbReference type="AlphaFoldDB" id="A0AAW2SZL5"/>
<gene>
    <name evidence="2" type="ORF">Scaly_0209300</name>
</gene>
<feature type="domain" description="Protein kinase" evidence="1">
    <location>
        <begin position="1"/>
        <end position="235"/>
    </location>
</feature>
<dbReference type="SUPFAM" id="SSF56112">
    <property type="entry name" value="Protein kinase-like (PK-like)"/>
    <property type="match status" value="1"/>
</dbReference>
<evidence type="ECO:0000259" key="1">
    <source>
        <dbReference type="PROSITE" id="PS50011"/>
    </source>
</evidence>
<dbReference type="InterPro" id="IPR046958">
    <property type="entry name" value="RBK1/2/STUNTED"/>
</dbReference>
<accession>A0AAW2SZL5</accession>
<keyword evidence="2" id="KW-0808">Transferase</keyword>
<sequence length="304" mass="32996">MRMAADDTGVAECSGGESTAAAGTVGDDGGAVVVVGMKMDSRSRELLTWALVKVAQSGDRVVALHILDPNADKSTLLALVKTFDSVLAAYEGFCNLKELSDFGLATWASSCSHHMSASDVAGTFGYLAPEYFMHGKLNEKIDVYAFGVVLLELLSGRKPIDNGFPNGQESLVMWAKHILKEGKSSELQDPKLVNACNWDQFEKMVLAATLCIRLEPQSRPETSLVLKLLRGDPEVLEWARQETETSEDLFNVINGEQSATNIQSFINLALLNLDDDSASSSSTEQNLSVEDYLGGRWSRSSSFD</sequence>
<keyword evidence="2" id="KW-0675">Receptor</keyword>
<name>A0AAW2SZL5_9LAMI</name>
<reference evidence="2" key="2">
    <citation type="journal article" date="2024" name="Plant">
        <title>Genomic evolution and insights into agronomic trait innovations of Sesamum species.</title>
        <authorList>
            <person name="Miao H."/>
            <person name="Wang L."/>
            <person name="Qu L."/>
            <person name="Liu H."/>
            <person name="Sun Y."/>
            <person name="Le M."/>
            <person name="Wang Q."/>
            <person name="Wei S."/>
            <person name="Zheng Y."/>
            <person name="Lin W."/>
            <person name="Duan Y."/>
            <person name="Cao H."/>
            <person name="Xiong S."/>
            <person name="Wang X."/>
            <person name="Wei L."/>
            <person name="Li C."/>
            <person name="Ma Q."/>
            <person name="Ju M."/>
            <person name="Zhao R."/>
            <person name="Li G."/>
            <person name="Mu C."/>
            <person name="Tian Q."/>
            <person name="Mei H."/>
            <person name="Zhang T."/>
            <person name="Gao T."/>
            <person name="Zhang H."/>
        </authorList>
    </citation>
    <scope>NUCLEOTIDE SEQUENCE</scope>
    <source>
        <strain evidence="2">KEN8</strain>
    </source>
</reference>
<comment type="caution">
    <text evidence="2">The sequence shown here is derived from an EMBL/GenBank/DDBJ whole genome shotgun (WGS) entry which is preliminary data.</text>
</comment>
<dbReference type="PANTHER" id="PTHR47987">
    <property type="entry name" value="OS08G0249100 PROTEIN"/>
    <property type="match status" value="1"/>
</dbReference>
<dbReference type="PANTHER" id="PTHR47987:SF5">
    <property type="entry name" value="PROTEIN KINASE DOMAIN-CONTAINING PROTEIN"/>
    <property type="match status" value="1"/>
</dbReference>
<dbReference type="InterPro" id="IPR000719">
    <property type="entry name" value="Prot_kinase_dom"/>
</dbReference>
<dbReference type="Gene3D" id="1.10.510.10">
    <property type="entry name" value="Transferase(Phosphotransferase) domain 1"/>
    <property type="match status" value="1"/>
</dbReference>
<proteinExistence type="predicted"/>
<keyword evidence="2" id="KW-0418">Kinase</keyword>
<dbReference type="Pfam" id="PF00069">
    <property type="entry name" value="Pkinase"/>
    <property type="match status" value="1"/>
</dbReference>
<organism evidence="2">
    <name type="scientific">Sesamum calycinum</name>
    <dbReference type="NCBI Taxonomy" id="2727403"/>
    <lineage>
        <taxon>Eukaryota</taxon>
        <taxon>Viridiplantae</taxon>
        <taxon>Streptophyta</taxon>
        <taxon>Embryophyta</taxon>
        <taxon>Tracheophyta</taxon>
        <taxon>Spermatophyta</taxon>
        <taxon>Magnoliopsida</taxon>
        <taxon>eudicotyledons</taxon>
        <taxon>Gunneridae</taxon>
        <taxon>Pentapetalae</taxon>
        <taxon>asterids</taxon>
        <taxon>lamiids</taxon>
        <taxon>Lamiales</taxon>
        <taxon>Pedaliaceae</taxon>
        <taxon>Sesamum</taxon>
    </lineage>
</organism>
<dbReference type="InterPro" id="IPR011009">
    <property type="entry name" value="Kinase-like_dom_sf"/>
</dbReference>